<dbReference type="AlphaFoldDB" id="A0AAD8PD24"/>
<gene>
    <name evidence="2" type="ORF">BgAZ_500080</name>
</gene>
<reference evidence="2" key="1">
    <citation type="submission" date="2023-08" db="EMBL/GenBank/DDBJ databases">
        <title>Draft sequence of the Babesia gibsoni genome.</title>
        <authorList>
            <person name="Yamagishi J.Y."/>
            <person name="Xuan X.X."/>
        </authorList>
    </citation>
    <scope>NUCLEOTIDE SEQUENCE</scope>
    <source>
        <strain evidence="2">Azabu</strain>
    </source>
</reference>
<evidence type="ECO:0000313" key="2">
    <source>
        <dbReference type="EMBL" id="KAK1441676.1"/>
    </source>
</evidence>
<keyword evidence="3" id="KW-1185">Reference proteome</keyword>
<keyword evidence="1" id="KW-0732">Signal</keyword>
<comment type="caution">
    <text evidence="2">The sequence shown here is derived from an EMBL/GenBank/DDBJ whole genome shotgun (WGS) entry which is preliminary data.</text>
</comment>
<feature type="signal peptide" evidence="1">
    <location>
        <begin position="1"/>
        <end position="24"/>
    </location>
</feature>
<evidence type="ECO:0000313" key="3">
    <source>
        <dbReference type="Proteomes" id="UP001230268"/>
    </source>
</evidence>
<accession>A0AAD8PD24</accession>
<evidence type="ECO:0000256" key="1">
    <source>
        <dbReference type="SAM" id="SignalP"/>
    </source>
</evidence>
<sequence length="766" mass="85278">MVVSYFFILHLQLLVCMNSRNVYSIDVTATHIPREYVQFYEEYPLELCHVPTALAKSLMTISPTSLTSSVADPKLGGAYKCNKVDGHHLQLDYQNKTLHMHLTDNQLAEVVTSSRSSWDMYHLGTIFVENKPVLRTRLQNIEGVSLIAEERKTTVSVSENGEESYTLSVYYNIRLPDYPVVQEVVANIDCKTGKVLYGDCHSPLCRYLTLDPSGEAHSRRCQGSTYDFLLDNKYLSYNEKQYPILSQLVVSSGFDSTFSNLYIFLYDNKTGCIFAVQKAVSLNADPYRHTTDVVDVFTYSLTSSCGTTIQLDATVECFKPRITPPQAGIVYHKGVTYSATVMPFGSTFRKPYMLGSVYYQGSVDLPLVIPMLSSSDGVNLISGDAASYVISDGSALGNVGITVVYQLILPGAKNIDQLHLEFMVRDGQVYLNVVNGDPYVPLDIPNKCSTSVQLGTDNQCVVHYMCDKSSAGASNAVYLFSYDAKTRYLTGSLRLLEDSLSHSHSSYIIDVYDRPYTCAKNVDAHIQHGGEVTLINASAGHISSHMNRHNKRAIVLPTGIGLHRRKYITRVAINDITLVVPYLEAADGKSLVDASIQPTIDLRDHGLSRIVCVTYHLILPHNETAHSITVEFSYTLRSTGSQDVLGVSLINKYHRHKDNNEFCAIDASIWVDTPEFSRERRAVGVGEKGVYVLMTRIISKSHDSTTGTLYMFLYDTANSALFSSAIPVKIVENIGSKSCRWIKNGKETRYEYELGGVLHANHEVTF</sequence>
<dbReference type="EMBL" id="JAVEPI010000005">
    <property type="protein sequence ID" value="KAK1441676.1"/>
    <property type="molecule type" value="Genomic_DNA"/>
</dbReference>
<name>A0AAD8PD24_BABGI</name>
<dbReference type="Proteomes" id="UP001230268">
    <property type="component" value="Unassembled WGS sequence"/>
</dbReference>
<evidence type="ECO:0008006" key="4">
    <source>
        <dbReference type="Google" id="ProtNLM"/>
    </source>
</evidence>
<organism evidence="2 3">
    <name type="scientific">Babesia gibsoni</name>
    <dbReference type="NCBI Taxonomy" id="33632"/>
    <lineage>
        <taxon>Eukaryota</taxon>
        <taxon>Sar</taxon>
        <taxon>Alveolata</taxon>
        <taxon>Apicomplexa</taxon>
        <taxon>Aconoidasida</taxon>
        <taxon>Piroplasmida</taxon>
        <taxon>Babesiidae</taxon>
        <taxon>Babesia</taxon>
    </lineage>
</organism>
<feature type="chain" id="PRO_5042107292" description="6-Cys domain-containing protein" evidence="1">
    <location>
        <begin position="25"/>
        <end position="766"/>
    </location>
</feature>
<proteinExistence type="predicted"/>
<protein>
    <recommendedName>
        <fullName evidence="4">6-Cys domain-containing protein</fullName>
    </recommendedName>
</protein>